<protein>
    <recommendedName>
        <fullName evidence="1">DUF6879 domain-containing protein</fullName>
    </recommendedName>
</protein>
<name>A0ABZ1NH54_9NOCA</name>
<evidence type="ECO:0000313" key="3">
    <source>
        <dbReference type="Proteomes" id="UP001621418"/>
    </source>
</evidence>
<dbReference type="InterPro" id="IPR049244">
    <property type="entry name" value="DUF6879"/>
</dbReference>
<proteinExistence type="predicted"/>
<organism evidence="2 3">
    <name type="scientific">Nocardia salmonicida</name>
    <dbReference type="NCBI Taxonomy" id="53431"/>
    <lineage>
        <taxon>Bacteria</taxon>
        <taxon>Bacillati</taxon>
        <taxon>Actinomycetota</taxon>
        <taxon>Actinomycetes</taxon>
        <taxon>Mycobacteriales</taxon>
        <taxon>Nocardiaceae</taxon>
        <taxon>Nocardia</taxon>
    </lineage>
</organism>
<feature type="domain" description="DUF6879" evidence="1">
    <location>
        <begin position="12"/>
        <end position="170"/>
    </location>
</feature>
<accession>A0ABZ1NH54</accession>
<sequence length="171" mass="19504">MRYRPNDEPDLWAGLFREAKRSAFHFECRDAYFVADEDERLRAFLAGEPAPYTATPWQALMRETTERGVSVSRVRVVTTPLSDYQRWLLSVTGHNVEAGEDIRYVPRHEAGEIPPDDAWLFDDERVVYNLTDERGAPAGLAVTADPAVVEHFVATRDRLWKVAVRHGEFAG</sequence>
<dbReference type="RefSeq" id="WP_364655722.1">
    <property type="nucleotide sequence ID" value="NZ_CP109527.1"/>
</dbReference>
<dbReference type="Proteomes" id="UP001621418">
    <property type="component" value="Chromosome"/>
</dbReference>
<dbReference type="Pfam" id="PF21806">
    <property type="entry name" value="DUF6879"/>
    <property type="match status" value="1"/>
</dbReference>
<keyword evidence="3" id="KW-1185">Reference proteome</keyword>
<evidence type="ECO:0000259" key="1">
    <source>
        <dbReference type="Pfam" id="PF21806"/>
    </source>
</evidence>
<gene>
    <name evidence="2" type="ORF">OG308_16640</name>
</gene>
<dbReference type="EMBL" id="CP109527">
    <property type="protein sequence ID" value="WTY39342.1"/>
    <property type="molecule type" value="Genomic_DNA"/>
</dbReference>
<evidence type="ECO:0000313" key="2">
    <source>
        <dbReference type="EMBL" id="WTY39342.1"/>
    </source>
</evidence>
<reference evidence="2 3" key="1">
    <citation type="submission" date="2022-10" db="EMBL/GenBank/DDBJ databases">
        <title>The complete genomes of actinobacterial strains from the NBC collection.</title>
        <authorList>
            <person name="Joergensen T.S."/>
            <person name="Alvarez Arevalo M."/>
            <person name="Sterndorff E.B."/>
            <person name="Faurdal D."/>
            <person name="Vuksanovic O."/>
            <person name="Mourched A.-S."/>
            <person name="Charusanti P."/>
            <person name="Shaw S."/>
            <person name="Blin K."/>
            <person name="Weber T."/>
        </authorList>
    </citation>
    <scope>NUCLEOTIDE SEQUENCE [LARGE SCALE GENOMIC DNA]</scope>
    <source>
        <strain evidence="2 3">NBC_01413</strain>
    </source>
</reference>